<evidence type="ECO:0008006" key="3">
    <source>
        <dbReference type="Google" id="ProtNLM"/>
    </source>
</evidence>
<dbReference type="AlphaFoldDB" id="A0AAW1HZT8"/>
<keyword evidence="2" id="KW-1185">Reference proteome</keyword>
<sequence>MWSKADEFMSLVSRAWQERVAGTSMFQVVTKVKRLKLVLKEFNKSMFSDVENNASILLMALHSLQSKLRKKPDDPDLIQAEKDTSRDYVRISQAKDSFLAQKAKVEWLEGGDDNTAFFHATIKKRRAHYRVTQIQSDAGQLLNNPDDIKRAFEEFYVNLLGCCKEVQPVHVPTIHRGKVLGEEHHALLCRAVSGKEVRQAIFSIPGTKAPGPDVIVAKF</sequence>
<name>A0AAW1HZT8_SAPOF</name>
<dbReference type="Proteomes" id="UP001443914">
    <property type="component" value="Unassembled WGS sequence"/>
</dbReference>
<accession>A0AAW1HZT8</accession>
<evidence type="ECO:0000313" key="1">
    <source>
        <dbReference type="EMBL" id="KAK9681828.1"/>
    </source>
</evidence>
<protein>
    <recommendedName>
        <fullName evidence="3">RNA-directed DNA polymerase, eukaryota, reverse transcriptase zinc-binding domain protein</fullName>
    </recommendedName>
</protein>
<dbReference type="EMBL" id="JBDFQZ010000010">
    <property type="protein sequence ID" value="KAK9681828.1"/>
    <property type="molecule type" value="Genomic_DNA"/>
</dbReference>
<gene>
    <name evidence="1" type="ORF">RND81_10G030400</name>
</gene>
<evidence type="ECO:0000313" key="2">
    <source>
        <dbReference type="Proteomes" id="UP001443914"/>
    </source>
</evidence>
<reference evidence="1" key="1">
    <citation type="submission" date="2024-03" db="EMBL/GenBank/DDBJ databases">
        <title>WGS assembly of Saponaria officinalis var. Norfolk2.</title>
        <authorList>
            <person name="Jenkins J."/>
            <person name="Shu S."/>
            <person name="Grimwood J."/>
            <person name="Barry K."/>
            <person name="Goodstein D."/>
            <person name="Schmutz J."/>
            <person name="Leebens-Mack J."/>
            <person name="Osbourn A."/>
        </authorList>
    </citation>
    <scope>NUCLEOTIDE SEQUENCE [LARGE SCALE GENOMIC DNA]</scope>
    <source>
        <strain evidence="1">JIC</strain>
    </source>
</reference>
<proteinExistence type="predicted"/>
<organism evidence="1 2">
    <name type="scientific">Saponaria officinalis</name>
    <name type="common">Common soapwort</name>
    <name type="synonym">Lychnis saponaria</name>
    <dbReference type="NCBI Taxonomy" id="3572"/>
    <lineage>
        <taxon>Eukaryota</taxon>
        <taxon>Viridiplantae</taxon>
        <taxon>Streptophyta</taxon>
        <taxon>Embryophyta</taxon>
        <taxon>Tracheophyta</taxon>
        <taxon>Spermatophyta</taxon>
        <taxon>Magnoliopsida</taxon>
        <taxon>eudicotyledons</taxon>
        <taxon>Gunneridae</taxon>
        <taxon>Pentapetalae</taxon>
        <taxon>Caryophyllales</taxon>
        <taxon>Caryophyllaceae</taxon>
        <taxon>Caryophylleae</taxon>
        <taxon>Saponaria</taxon>
    </lineage>
</organism>
<comment type="caution">
    <text evidence="1">The sequence shown here is derived from an EMBL/GenBank/DDBJ whole genome shotgun (WGS) entry which is preliminary data.</text>
</comment>